<dbReference type="NCBIfam" id="TIGR00611">
    <property type="entry name" value="recf"/>
    <property type="match status" value="1"/>
</dbReference>
<keyword evidence="6 9" id="KW-0547">Nucleotide-binding</keyword>
<dbReference type="InterPro" id="IPR003395">
    <property type="entry name" value="RecF/RecN/SMC_N"/>
</dbReference>
<evidence type="ECO:0000313" key="13">
    <source>
        <dbReference type="Proteomes" id="UP001403385"/>
    </source>
</evidence>
<evidence type="ECO:0000256" key="1">
    <source>
        <dbReference type="ARBA" id="ARBA00004496"/>
    </source>
</evidence>
<evidence type="ECO:0000256" key="8">
    <source>
        <dbReference type="ARBA" id="ARBA00023125"/>
    </source>
</evidence>
<evidence type="ECO:0000256" key="5">
    <source>
        <dbReference type="ARBA" id="ARBA00022705"/>
    </source>
</evidence>
<dbReference type="AlphaFoldDB" id="A0AAW9S8U0"/>
<evidence type="ECO:0000256" key="3">
    <source>
        <dbReference type="ARBA" id="ARBA00020170"/>
    </source>
</evidence>
<dbReference type="PROSITE" id="PS00617">
    <property type="entry name" value="RECF_1"/>
    <property type="match status" value="1"/>
</dbReference>
<keyword evidence="9 10" id="KW-0227">DNA damage</keyword>
<protein>
    <recommendedName>
        <fullName evidence="3 9">DNA replication and repair protein RecF</fullName>
    </recommendedName>
</protein>
<dbReference type="GO" id="GO:0009432">
    <property type="term" value="P:SOS response"/>
    <property type="evidence" value="ECO:0007669"/>
    <property type="project" value="UniProtKB-UniRule"/>
</dbReference>
<comment type="similarity">
    <text evidence="2 9 10">Belongs to the RecF family.</text>
</comment>
<comment type="function">
    <text evidence="9 10">The RecF protein is involved in DNA metabolism; it is required for DNA replication and normal SOS inducibility. RecF binds preferentially to single-stranded, linear DNA. It also seems to bind ATP.</text>
</comment>
<dbReference type="Pfam" id="PF02463">
    <property type="entry name" value="SMC_N"/>
    <property type="match status" value="1"/>
</dbReference>
<evidence type="ECO:0000256" key="10">
    <source>
        <dbReference type="RuleBase" id="RU000578"/>
    </source>
</evidence>
<reference evidence="12 13" key="1">
    <citation type="submission" date="2024-04" db="EMBL/GenBank/DDBJ databases">
        <title>Novel genus in family Flammeovirgaceae.</title>
        <authorList>
            <person name="Nguyen T.H."/>
            <person name="Vuong T.Q."/>
            <person name="Le H."/>
            <person name="Kim S.-G."/>
        </authorList>
    </citation>
    <scope>NUCLEOTIDE SEQUENCE [LARGE SCALE GENOMIC DNA]</scope>
    <source>
        <strain evidence="12 13">JCM 23209</strain>
    </source>
</reference>
<keyword evidence="7 9" id="KW-0067">ATP-binding</keyword>
<dbReference type="EMBL" id="JBDKWZ010000013">
    <property type="protein sequence ID" value="MEN7550283.1"/>
    <property type="molecule type" value="Genomic_DNA"/>
</dbReference>
<dbReference type="InterPro" id="IPR042174">
    <property type="entry name" value="RecF_2"/>
</dbReference>
<dbReference type="HAMAP" id="MF_00365">
    <property type="entry name" value="RecF"/>
    <property type="match status" value="1"/>
</dbReference>
<feature type="domain" description="RecF/RecN/SMC N-terminal" evidence="11">
    <location>
        <begin position="2"/>
        <end position="348"/>
    </location>
</feature>
<evidence type="ECO:0000256" key="2">
    <source>
        <dbReference type="ARBA" id="ARBA00008016"/>
    </source>
</evidence>
<keyword evidence="9 10" id="KW-0234">DNA repair</keyword>
<evidence type="ECO:0000256" key="9">
    <source>
        <dbReference type="HAMAP-Rule" id="MF_00365"/>
    </source>
</evidence>
<dbReference type="InterPro" id="IPR027417">
    <property type="entry name" value="P-loop_NTPase"/>
</dbReference>
<dbReference type="Proteomes" id="UP001403385">
    <property type="component" value="Unassembled WGS sequence"/>
</dbReference>
<evidence type="ECO:0000313" key="12">
    <source>
        <dbReference type="EMBL" id="MEN7550283.1"/>
    </source>
</evidence>
<dbReference type="GO" id="GO:0000731">
    <property type="term" value="P:DNA synthesis involved in DNA repair"/>
    <property type="evidence" value="ECO:0007669"/>
    <property type="project" value="TreeGrafter"/>
</dbReference>
<organism evidence="12 13">
    <name type="scientific">Rapidithrix thailandica</name>
    <dbReference type="NCBI Taxonomy" id="413964"/>
    <lineage>
        <taxon>Bacteria</taxon>
        <taxon>Pseudomonadati</taxon>
        <taxon>Bacteroidota</taxon>
        <taxon>Cytophagia</taxon>
        <taxon>Cytophagales</taxon>
        <taxon>Flammeovirgaceae</taxon>
        <taxon>Rapidithrix</taxon>
    </lineage>
</organism>
<dbReference type="GO" id="GO:0003697">
    <property type="term" value="F:single-stranded DNA binding"/>
    <property type="evidence" value="ECO:0007669"/>
    <property type="project" value="UniProtKB-UniRule"/>
</dbReference>
<keyword evidence="8 9" id="KW-0238">DNA-binding</keyword>
<dbReference type="InterPro" id="IPR018078">
    <property type="entry name" value="DNA-binding_RecF_CS"/>
</dbReference>
<dbReference type="PANTHER" id="PTHR32182:SF0">
    <property type="entry name" value="DNA REPLICATION AND REPAIR PROTEIN RECF"/>
    <property type="match status" value="1"/>
</dbReference>
<keyword evidence="5 9" id="KW-0235">DNA replication</keyword>
<sequence>MYLKDLRIISFKNYEESELHFSAQINCFTGANGSGKTNLLDAIHYLCLTKSAFNAIDAQNIRHQAPLFALHGTFFKNEKEYQVSCGLKAGKKKSIRLNKKEYERVSEHIGQFPCVLIAPNDTDLIREGSETRRKYFDSIISQINKPYLEQLICYNQALKQRNILLKQFAEQRYFEQDLLEPYDHMLIDLSQKIAEQRRAFITTFQPLFEKHYQYISAAKEQVALNYSSQVKVSGFEEHFRNNLQKDMHLQRTTSGIHKDDFDFSIEEYPLKKFGSQGQQKSYVIALKLAQFEVMHQATGRKPILLMDDIFDKLDDLRIAKLLQMITEHIFGQVFITDAREERSRQLMKQVHAETIFFDIEQLSA</sequence>
<name>A0AAW9S8U0_9BACT</name>
<keyword evidence="13" id="KW-1185">Reference proteome</keyword>
<dbReference type="InterPro" id="IPR001238">
    <property type="entry name" value="DNA-binding_RecF"/>
</dbReference>
<dbReference type="PROSITE" id="PS00618">
    <property type="entry name" value="RECF_2"/>
    <property type="match status" value="1"/>
</dbReference>
<dbReference type="GO" id="GO:0006260">
    <property type="term" value="P:DNA replication"/>
    <property type="evidence" value="ECO:0007669"/>
    <property type="project" value="UniProtKB-UniRule"/>
</dbReference>
<evidence type="ECO:0000256" key="7">
    <source>
        <dbReference type="ARBA" id="ARBA00022840"/>
    </source>
</evidence>
<keyword evidence="9 10" id="KW-0742">SOS response</keyword>
<keyword evidence="4 9" id="KW-0963">Cytoplasm</keyword>
<evidence type="ECO:0000256" key="6">
    <source>
        <dbReference type="ARBA" id="ARBA00022741"/>
    </source>
</evidence>
<feature type="binding site" evidence="9">
    <location>
        <begin position="30"/>
        <end position="37"/>
    </location>
    <ligand>
        <name>ATP</name>
        <dbReference type="ChEBI" id="CHEBI:30616"/>
    </ligand>
</feature>
<comment type="caution">
    <text evidence="12">The sequence shown here is derived from an EMBL/GenBank/DDBJ whole genome shotgun (WGS) entry which is preliminary data.</text>
</comment>
<dbReference type="RefSeq" id="WP_346823064.1">
    <property type="nucleotide sequence ID" value="NZ_JBDKWZ010000013.1"/>
</dbReference>
<evidence type="ECO:0000259" key="11">
    <source>
        <dbReference type="Pfam" id="PF02463"/>
    </source>
</evidence>
<dbReference type="Gene3D" id="1.20.1050.90">
    <property type="entry name" value="RecF/RecN/SMC, N-terminal domain"/>
    <property type="match status" value="1"/>
</dbReference>
<dbReference type="PANTHER" id="PTHR32182">
    <property type="entry name" value="DNA REPLICATION AND REPAIR PROTEIN RECF"/>
    <property type="match status" value="1"/>
</dbReference>
<proteinExistence type="inferred from homology"/>
<evidence type="ECO:0000256" key="4">
    <source>
        <dbReference type="ARBA" id="ARBA00022490"/>
    </source>
</evidence>
<gene>
    <name evidence="9" type="primary">recF</name>
    <name evidence="12" type="ORF">AAG747_20355</name>
</gene>
<dbReference type="GO" id="GO:0005737">
    <property type="term" value="C:cytoplasm"/>
    <property type="evidence" value="ECO:0007669"/>
    <property type="project" value="UniProtKB-SubCell"/>
</dbReference>
<accession>A0AAW9S8U0</accession>
<dbReference type="GO" id="GO:0006302">
    <property type="term" value="P:double-strand break repair"/>
    <property type="evidence" value="ECO:0007669"/>
    <property type="project" value="TreeGrafter"/>
</dbReference>
<comment type="subcellular location">
    <subcellularLocation>
        <location evidence="1 9 10">Cytoplasm</location>
    </subcellularLocation>
</comment>
<dbReference type="GO" id="GO:0005524">
    <property type="term" value="F:ATP binding"/>
    <property type="evidence" value="ECO:0007669"/>
    <property type="project" value="UniProtKB-UniRule"/>
</dbReference>
<dbReference type="SUPFAM" id="SSF52540">
    <property type="entry name" value="P-loop containing nucleoside triphosphate hydrolases"/>
    <property type="match status" value="1"/>
</dbReference>
<dbReference type="Gene3D" id="3.40.50.300">
    <property type="entry name" value="P-loop containing nucleotide triphosphate hydrolases"/>
    <property type="match status" value="1"/>
</dbReference>